<evidence type="ECO:0000259" key="13">
    <source>
        <dbReference type="Pfam" id="PF00294"/>
    </source>
</evidence>
<feature type="domain" description="Carbohydrate kinase PfkB" evidence="13">
    <location>
        <begin position="5"/>
        <end position="301"/>
    </location>
</feature>
<feature type="binding site" evidence="12">
    <location>
        <position position="290"/>
    </location>
    <ligand>
        <name>K(+)</name>
        <dbReference type="ChEBI" id="CHEBI:29103"/>
    </ligand>
</feature>
<comment type="function">
    <text evidence="12">Catalyzes the phosphorylation of ribose at O-5 in a reaction requiring ATP and magnesium. The resulting D-ribose-5-phosphate can then be used either for sythesis of nucleotides, histidine, and tryptophan, or as a component of the pentose phosphate pathway.</text>
</comment>
<keyword evidence="4 12" id="KW-0808">Transferase</keyword>
<feature type="binding site" evidence="12">
    <location>
        <begin position="41"/>
        <end position="45"/>
    </location>
    <ligand>
        <name>substrate</name>
    </ligand>
</feature>
<feature type="binding site" evidence="12">
    <location>
        <position position="256"/>
    </location>
    <ligand>
        <name>K(+)</name>
        <dbReference type="ChEBI" id="CHEBI:29103"/>
    </ligand>
</feature>
<keyword evidence="5 12" id="KW-0479">Metal-binding</keyword>
<dbReference type="PROSITE" id="PS00584">
    <property type="entry name" value="PFKB_KINASES_2"/>
    <property type="match status" value="1"/>
</dbReference>
<comment type="subcellular location">
    <subcellularLocation>
        <location evidence="12">Cytoplasm</location>
    </subcellularLocation>
</comment>
<evidence type="ECO:0000256" key="12">
    <source>
        <dbReference type="HAMAP-Rule" id="MF_01987"/>
    </source>
</evidence>
<comment type="cofactor">
    <cofactor evidence="12">
        <name>Mg(2+)</name>
        <dbReference type="ChEBI" id="CHEBI:18420"/>
    </cofactor>
    <text evidence="12">Requires a divalent cation, most likely magnesium in vivo, as an electrophilic catalyst to aid phosphoryl group transfer. It is the chelate of the metal and the nucleotide that is the actual substrate.</text>
</comment>
<comment type="activity regulation">
    <text evidence="12">Activated by a monovalent cation that binds near, but not in, the active site. The most likely occupant of the site in vivo is potassium. Ion binding induces a conformational change that may alter substrate affinity.</text>
</comment>
<evidence type="ECO:0000256" key="5">
    <source>
        <dbReference type="ARBA" id="ARBA00022723"/>
    </source>
</evidence>
<comment type="pathway">
    <text evidence="12">Carbohydrate metabolism; D-ribose degradation; D-ribose 5-phosphate from beta-D-ribopyranose: step 2/2.</text>
</comment>
<evidence type="ECO:0000256" key="2">
    <source>
        <dbReference type="ARBA" id="ARBA00012035"/>
    </source>
</evidence>
<accession>A0ABT1VY02</accession>
<feature type="binding site" evidence="12">
    <location>
        <position position="295"/>
    </location>
    <ligand>
        <name>K(+)</name>
        <dbReference type="ChEBI" id="CHEBI:29103"/>
    </ligand>
</feature>
<keyword evidence="12" id="KW-0963">Cytoplasm</keyword>
<comment type="similarity">
    <text evidence="12">Belongs to the carbohydrate kinase PfkB family. Ribokinase subfamily.</text>
</comment>
<gene>
    <name evidence="12" type="primary">rbsK</name>
    <name evidence="14" type="ORF">NFI88_10235</name>
</gene>
<feature type="binding site" evidence="12">
    <location>
        <position position="260"/>
    </location>
    <ligand>
        <name>substrate</name>
    </ligand>
</feature>
<comment type="similarity">
    <text evidence="1">Belongs to the carbohydrate kinase pfkB family.</text>
</comment>
<comment type="subunit">
    <text evidence="12">Homodimer.</text>
</comment>
<dbReference type="Pfam" id="PF00294">
    <property type="entry name" value="PfkB"/>
    <property type="match status" value="1"/>
</dbReference>
<dbReference type="InterPro" id="IPR029056">
    <property type="entry name" value="Ribokinase-like"/>
</dbReference>
<proteinExistence type="inferred from homology"/>
<dbReference type="PANTHER" id="PTHR10584">
    <property type="entry name" value="SUGAR KINASE"/>
    <property type="match status" value="1"/>
</dbReference>
<evidence type="ECO:0000256" key="7">
    <source>
        <dbReference type="ARBA" id="ARBA00022777"/>
    </source>
</evidence>
<dbReference type="PRINTS" id="PR00990">
    <property type="entry name" value="RIBOKINASE"/>
</dbReference>
<dbReference type="EC" id="2.7.1.15" evidence="2 12"/>
<sequence>MTLPLVLSFGSVNADIVAYGDRLPRPGETVHAGRYNIGLGGKGANQAAAAGRLAAGNGVTAALGGRIGDDPFGKLVRERLEGFGVDLSGLLLDEANPTGIALIGVDAAAENSITVVGAANMAVGEDDVARLADPLDRAAVLLLQLEIPVGAAVAAARRTRAAGGTVVLDPAPVPAGGVPDALLALADLVTPNETEAERLVGLRPTTPEEAARAALLLRERGAGGAIVKLGARGVFFSFRGEEGFVPPFEVRSVDSVAAGDSFNAGLAVAIAAGKSPPDAVRYAAACGALATTRPGAADAAPFPEEVEALVAAAG</sequence>
<keyword evidence="11 12" id="KW-0119">Carbohydrate metabolism</keyword>
<feature type="binding site" evidence="12">
    <location>
        <position position="146"/>
    </location>
    <ligand>
        <name>substrate</name>
    </ligand>
</feature>
<dbReference type="HAMAP" id="MF_01987">
    <property type="entry name" value="Ribokinase"/>
    <property type="match status" value="1"/>
</dbReference>
<dbReference type="Gene3D" id="3.40.1190.20">
    <property type="match status" value="1"/>
</dbReference>
<protein>
    <recommendedName>
        <fullName evidence="3 12">Ribokinase</fullName>
        <shortName evidence="12">RK</shortName>
        <ecNumber evidence="2 12">2.7.1.15</ecNumber>
    </recommendedName>
</protein>
<evidence type="ECO:0000313" key="15">
    <source>
        <dbReference type="Proteomes" id="UP001524547"/>
    </source>
</evidence>
<keyword evidence="15" id="KW-1185">Reference proteome</keyword>
<dbReference type="InterPro" id="IPR011611">
    <property type="entry name" value="PfkB_dom"/>
</dbReference>
<feature type="binding site" evidence="12">
    <location>
        <begin position="13"/>
        <end position="15"/>
    </location>
    <ligand>
        <name>substrate</name>
    </ligand>
</feature>
<evidence type="ECO:0000256" key="11">
    <source>
        <dbReference type="ARBA" id="ARBA00023277"/>
    </source>
</evidence>
<dbReference type="SUPFAM" id="SSF53613">
    <property type="entry name" value="Ribokinase-like"/>
    <property type="match status" value="1"/>
</dbReference>
<keyword evidence="6 12" id="KW-0547">Nucleotide-binding</keyword>
<feature type="active site" description="Proton acceptor" evidence="12">
    <location>
        <position position="260"/>
    </location>
</feature>
<dbReference type="InterPro" id="IPR011877">
    <property type="entry name" value="Ribokinase"/>
</dbReference>
<comment type="catalytic activity">
    <reaction evidence="12">
        <text>D-ribose + ATP = D-ribose 5-phosphate + ADP + H(+)</text>
        <dbReference type="Rhea" id="RHEA:13697"/>
        <dbReference type="ChEBI" id="CHEBI:15378"/>
        <dbReference type="ChEBI" id="CHEBI:30616"/>
        <dbReference type="ChEBI" id="CHEBI:47013"/>
        <dbReference type="ChEBI" id="CHEBI:78346"/>
        <dbReference type="ChEBI" id="CHEBI:456216"/>
        <dbReference type="EC" id="2.7.1.15"/>
    </reaction>
</comment>
<feature type="binding site" evidence="12">
    <location>
        <position position="254"/>
    </location>
    <ligand>
        <name>K(+)</name>
        <dbReference type="ChEBI" id="CHEBI:29103"/>
    </ligand>
</feature>
<feature type="binding site" evidence="12">
    <location>
        <begin position="228"/>
        <end position="233"/>
    </location>
    <ligand>
        <name>ATP</name>
        <dbReference type="ChEBI" id="CHEBI:30616"/>
    </ligand>
</feature>
<evidence type="ECO:0000313" key="14">
    <source>
        <dbReference type="EMBL" id="MCQ8241217.1"/>
    </source>
</evidence>
<comment type="caution">
    <text evidence="12">Lacks conserved residue(s) required for the propagation of feature annotation.</text>
</comment>
<feature type="binding site" evidence="12">
    <location>
        <begin position="259"/>
        <end position="260"/>
    </location>
    <ligand>
        <name>ATP</name>
        <dbReference type="ChEBI" id="CHEBI:30616"/>
    </ligand>
</feature>
<feature type="binding site" evidence="12">
    <location>
        <position position="293"/>
    </location>
    <ligand>
        <name>K(+)</name>
        <dbReference type="ChEBI" id="CHEBI:29103"/>
    </ligand>
</feature>
<feature type="binding site" evidence="12">
    <location>
        <position position="192"/>
    </location>
    <ligand>
        <name>ATP</name>
        <dbReference type="ChEBI" id="CHEBI:30616"/>
    </ligand>
</feature>
<keyword evidence="9 12" id="KW-0460">Magnesium</keyword>
<evidence type="ECO:0000256" key="4">
    <source>
        <dbReference type="ARBA" id="ARBA00022679"/>
    </source>
</evidence>
<evidence type="ECO:0000256" key="3">
    <source>
        <dbReference type="ARBA" id="ARBA00016943"/>
    </source>
</evidence>
<reference evidence="14 15" key="1">
    <citation type="submission" date="2022-06" db="EMBL/GenBank/DDBJ databases">
        <title>Rhizosaccharibacter gen. nov. sp. nov. KSS12, endophytic bacteria isolated from sugarcane.</title>
        <authorList>
            <person name="Pitiwittayakul N."/>
        </authorList>
    </citation>
    <scope>NUCLEOTIDE SEQUENCE [LARGE SCALE GENOMIC DNA]</scope>
    <source>
        <strain evidence="14 15">KSS12</strain>
    </source>
</reference>
<dbReference type="InterPro" id="IPR002173">
    <property type="entry name" value="Carboh/pur_kinase_PfkB_CS"/>
</dbReference>
<evidence type="ECO:0000256" key="9">
    <source>
        <dbReference type="ARBA" id="ARBA00022842"/>
    </source>
</evidence>
<keyword evidence="8 12" id="KW-0067">ATP-binding</keyword>
<dbReference type="RefSeq" id="WP_422919968.1">
    <property type="nucleotide sequence ID" value="NZ_JAMZEJ010000006.1"/>
</dbReference>
<name>A0ABT1VY02_9PROT</name>
<evidence type="ECO:0000256" key="10">
    <source>
        <dbReference type="ARBA" id="ARBA00022958"/>
    </source>
</evidence>
<dbReference type="EMBL" id="JAMZEJ010000006">
    <property type="protein sequence ID" value="MCQ8241217.1"/>
    <property type="molecule type" value="Genomic_DNA"/>
</dbReference>
<dbReference type="InterPro" id="IPR002139">
    <property type="entry name" value="Ribo/fructo_kinase"/>
</dbReference>
<evidence type="ECO:0000256" key="1">
    <source>
        <dbReference type="ARBA" id="ARBA00005380"/>
    </source>
</evidence>
<evidence type="ECO:0000256" key="8">
    <source>
        <dbReference type="ARBA" id="ARBA00022840"/>
    </source>
</evidence>
<dbReference type="PANTHER" id="PTHR10584:SF166">
    <property type="entry name" value="RIBOKINASE"/>
    <property type="match status" value="1"/>
</dbReference>
<keyword evidence="7 12" id="KW-0418">Kinase</keyword>
<evidence type="ECO:0000256" key="6">
    <source>
        <dbReference type="ARBA" id="ARBA00022741"/>
    </source>
</evidence>
<keyword evidence="10 12" id="KW-0630">Potassium</keyword>
<comment type="caution">
    <text evidence="14">The sequence shown here is derived from an EMBL/GenBank/DDBJ whole genome shotgun (WGS) entry which is preliminary data.</text>
</comment>
<dbReference type="Proteomes" id="UP001524547">
    <property type="component" value="Unassembled WGS sequence"/>
</dbReference>
<organism evidence="14 15">
    <name type="scientific">Rhizosaccharibacter radicis</name>
    <dbReference type="NCBI Taxonomy" id="2782605"/>
    <lineage>
        <taxon>Bacteria</taxon>
        <taxon>Pseudomonadati</taxon>
        <taxon>Pseudomonadota</taxon>
        <taxon>Alphaproteobacteria</taxon>
        <taxon>Acetobacterales</taxon>
        <taxon>Acetobacteraceae</taxon>
        <taxon>Rhizosaccharibacter</taxon>
    </lineage>
</organism>
<dbReference type="CDD" id="cd01174">
    <property type="entry name" value="ribokinase"/>
    <property type="match status" value="1"/>
</dbReference>